<organism evidence="1 2">
    <name type="scientific">Cotesia glomerata</name>
    <name type="common">Lepidopteran parasitic wasp</name>
    <name type="synonym">Apanteles glomeratus</name>
    <dbReference type="NCBI Taxonomy" id="32391"/>
    <lineage>
        <taxon>Eukaryota</taxon>
        <taxon>Metazoa</taxon>
        <taxon>Ecdysozoa</taxon>
        <taxon>Arthropoda</taxon>
        <taxon>Hexapoda</taxon>
        <taxon>Insecta</taxon>
        <taxon>Pterygota</taxon>
        <taxon>Neoptera</taxon>
        <taxon>Endopterygota</taxon>
        <taxon>Hymenoptera</taxon>
        <taxon>Apocrita</taxon>
        <taxon>Ichneumonoidea</taxon>
        <taxon>Braconidae</taxon>
        <taxon>Microgastrinae</taxon>
        <taxon>Cotesia</taxon>
    </lineage>
</organism>
<dbReference type="Proteomes" id="UP000826195">
    <property type="component" value="Unassembled WGS sequence"/>
</dbReference>
<name>A0AAV7I256_COTGL</name>
<comment type="caution">
    <text evidence="1">The sequence shown here is derived from an EMBL/GenBank/DDBJ whole genome shotgun (WGS) entry which is preliminary data.</text>
</comment>
<proteinExistence type="predicted"/>
<accession>A0AAV7I256</accession>
<reference evidence="1 2" key="1">
    <citation type="journal article" date="2021" name="J. Hered.">
        <title>A chromosome-level genome assembly of the parasitoid wasp, Cotesia glomerata (Hymenoptera: Braconidae).</title>
        <authorList>
            <person name="Pinto B.J."/>
            <person name="Weis J.J."/>
            <person name="Gamble T."/>
            <person name="Ode P.J."/>
            <person name="Paul R."/>
            <person name="Zaspel J.M."/>
        </authorList>
    </citation>
    <scope>NUCLEOTIDE SEQUENCE [LARGE SCALE GENOMIC DNA]</scope>
    <source>
        <strain evidence="1">CgM1</strain>
    </source>
</reference>
<dbReference type="EMBL" id="JAHXZJ010002609">
    <property type="protein sequence ID" value="KAH0539739.1"/>
    <property type="molecule type" value="Genomic_DNA"/>
</dbReference>
<evidence type="ECO:0000313" key="2">
    <source>
        <dbReference type="Proteomes" id="UP000826195"/>
    </source>
</evidence>
<dbReference type="AlphaFoldDB" id="A0AAV7I256"/>
<evidence type="ECO:0000313" key="1">
    <source>
        <dbReference type="EMBL" id="KAH0539739.1"/>
    </source>
</evidence>
<keyword evidence="2" id="KW-1185">Reference proteome</keyword>
<protein>
    <submittedName>
        <fullName evidence="1">Uncharacterized protein</fullName>
    </submittedName>
</protein>
<sequence length="97" mass="11050">MKVEWEWEADTKGSLKFNGEIDLTISILHAYAIGNELDLAETHHFSELRATSFTKVSLSAAKPRTGINVQIFIWKLFFLDDLSIHSIGFRNNPVGNW</sequence>
<gene>
    <name evidence="1" type="ORF">KQX54_007731</name>
</gene>